<comment type="caution">
    <text evidence="1">The sequence shown here is derived from an EMBL/GenBank/DDBJ whole genome shotgun (WGS) entry which is preliminary data.</text>
</comment>
<dbReference type="SUPFAM" id="SSF53098">
    <property type="entry name" value="Ribonuclease H-like"/>
    <property type="match status" value="1"/>
</dbReference>
<dbReference type="InterPro" id="IPR012337">
    <property type="entry name" value="RNaseH-like_sf"/>
</dbReference>
<proteinExistence type="predicted"/>
<organism evidence="1 2">
    <name type="scientific">Araneus ventricosus</name>
    <name type="common">Orbweaver spider</name>
    <name type="synonym">Epeira ventricosa</name>
    <dbReference type="NCBI Taxonomy" id="182803"/>
    <lineage>
        <taxon>Eukaryota</taxon>
        <taxon>Metazoa</taxon>
        <taxon>Ecdysozoa</taxon>
        <taxon>Arthropoda</taxon>
        <taxon>Chelicerata</taxon>
        <taxon>Arachnida</taxon>
        <taxon>Araneae</taxon>
        <taxon>Araneomorphae</taxon>
        <taxon>Entelegynae</taxon>
        <taxon>Araneoidea</taxon>
        <taxon>Araneidae</taxon>
        <taxon>Araneus</taxon>
    </lineage>
</organism>
<dbReference type="EMBL" id="BGPR01014383">
    <property type="protein sequence ID" value="GBN64975.1"/>
    <property type="molecule type" value="Genomic_DNA"/>
</dbReference>
<reference evidence="1 2" key="1">
    <citation type="journal article" date="2019" name="Sci. Rep.">
        <title>Orb-weaving spider Araneus ventricosus genome elucidates the spidroin gene catalogue.</title>
        <authorList>
            <person name="Kono N."/>
            <person name="Nakamura H."/>
            <person name="Ohtoshi R."/>
            <person name="Moran D.A.P."/>
            <person name="Shinohara A."/>
            <person name="Yoshida Y."/>
            <person name="Fujiwara M."/>
            <person name="Mori M."/>
            <person name="Tomita M."/>
            <person name="Arakawa K."/>
        </authorList>
    </citation>
    <scope>NUCLEOTIDE SEQUENCE [LARGE SCALE GENOMIC DNA]</scope>
</reference>
<name>A0A4Y2QP40_ARAVE</name>
<dbReference type="Gene3D" id="3.30.420.10">
    <property type="entry name" value="Ribonuclease H-like superfamily/Ribonuclease H"/>
    <property type="match status" value="1"/>
</dbReference>
<protein>
    <recommendedName>
        <fullName evidence="3">RNase H type-1 domain-containing protein</fullName>
    </recommendedName>
</protein>
<dbReference type="InterPro" id="IPR036397">
    <property type="entry name" value="RNaseH_sf"/>
</dbReference>
<gene>
    <name evidence="1" type="ORF">AVEN_79975_1</name>
</gene>
<dbReference type="AlphaFoldDB" id="A0A4Y2QP40"/>
<dbReference type="GO" id="GO:0003676">
    <property type="term" value="F:nucleic acid binding"/>
    <property type="evidence" value="ECO:0007669"/>
    <property type="project" value="InterPro"/>
</dbReference>
<accession>A0A4Y2QP40</accession>
<sequence>MTINIYTEGSKIDYRTGGTFCVRENNISTAEWMSHQKPQNSVFQVELDAIKEACTWASQSNQPIKIWTDGESSLHSISSLKTNNPLAQGIQNILLISPNIELGWRMWYKRKTRHRISSKMKSPWKGSKHNIEHTGASSKRMLNLFLAISTQLWQNESDNCELPPHPSTGLVFHSSVTKTRNHIYNGTCPIPNLP</sequence>
<evidence type="ECO:0008006" key="3">
    <source>
        <dbReference type="Google" id="ProtNLM"/>
    </source>
</evidence>
<evidence type="ECO:0000313" key="2">
    <source>
        <dbReference type="Proteomes" id="UP000499080"/>
    </source>
</evidence>
<keyword evidence="2" id="KW-1185">Reference proteome</keyword>
<evidence type="ECO:0000313" key="1">
    <source>
        <dbReference type="EMBL" id="GBN64975.1"/>
    </source>
</evidence>
<dbReference type="OrthoDB" id="411823at2759"/>
<dbReference type="Proteomes" id="UP000499080">
    <property type="component" value="Unassembled WGS sequence"/>
</dbReference>